<name>A0A1H0FZC3_9BACT</name>
<dbReference type="Proteomes" id="UP000199134">
    <property type="component" value="Unassembled WGS sequence"/>
</dbReference>
<sequence length="304" mass="35326">MNDRQEIKFNSINASSLFHFTKEKETLKSIIRDGLRFSYAFESISPQITANINYPSNPHNVEELYKDTGVAIPMMSFCDTPITRASSHMGYYGKYMIGFAKKLLTEWYKPIINPVLYIHSGNLSDAMVDLSNIYAETVNKQIDQMVSISKQGKTKDSIEIKDITSKLGLRKFFILFLYGLIKPMYAPQDGRCYYDEREWRAFKSDDSYGNDVWKWEITKEDYDYNRDVWNSELAESVDNYLTLPKDLFRDAITHIVVSKESEVGDLIEFVMESEKIFGYSNVSKEARLYLVSRITSIERIALDY</sequence>
<evidence type="ECO:0000313" key="1">
    <source>
        <dbReference type="EMBL" id="SDN99970.1"/>
    </source>
</evidence>
<proteinExistence type="predicted"/>
<dbReference type="InterPro" id="IPR021223">
    <property type="entry name" value="AbiGi"/>
</dbReference>
<protein>
    <submittedName>
        <fullName evidence="1">Abortive phage resistance protein AbiGi, antitoxin</fullName>
    </submittedName>
</protein>
<dbReference type="OrthoDB" id="680500at2"/>
<organism evidence="1 2">
    <name type="scientific">Prevotella communis</name>
    <dbReference type="NCBI Taxonomy" id="2913614"/>
    <lineage>
        <taxon>Bacteria</taxon>
        <taxon>Pseudomonadati</taxon>
        <taxon>Bacteroidota</taxon>
        <taxon>Bacteroidia</taxon>
        <taxon>Bacteroidales</taxon>
        <taxon>Prevotellaceae</taxon>
        <taxon>Prevotella</taxon>
    </lineage>
</organism>
<dbReference type="AlphaFoldDB" id="A0A1H0FZC3"/>
<dbReference type="Pfam" id="PF10899">
    <property type="entry name" value="AbiGi"/>
    <property type="match status" value="1"/>
</dbReference>
<dbReference type="RefSeq" id="WP_091852994.1">
    <property type="nucleotide sequence ID" value="NZ_FNIW01000007.1"/>
</dbReference>
<accession>A0A1H0FZC3</accession>
<reference evidence="2" key="1">
    <citation type="submission" date="2016-10" db="EMBL/GenBank/DDBJ databases">
        <authorList>
            <person name="de Groot N.N."/>
        </authorList>
    </citation>
    <scope>NUCLEOTIDE SEQUENCE [LARGE SCALE GENOMIC DNA]</scope>
    <source>
        <strain evidence="2">BP1-145</strain>
    </source>
</reference>
<dbReference type="EMBL" id="FNIW01000007">
    <property type="protein sequence ID" value="SDN99970.1"/>
    <property type="molecule type" value="Genomic_DNA"/>
</dbReference>
<gene>
    <name evidence="1" type="ORF">SAMN04487900_1075</name>
</gene>
<comment type="caution">
    <text evidence="1">The sequence shown here is derived from an EMBL/GenBank/DDBJ whole genome shotgun (WGS) entry which is preliminary data.</text>
</comment>
<evidence type="ECO:0000313" key="2">
    <source>
        <dbReference type="Proteomes" id="UP000199134"/>
    </source>
</evidence>